<keyword evidence="1" id="KW-0175">Coiled coil</keyword>
<dbReference type="PANTHER" id="PTHR36067">
    <property type="entry name" value="EXPRESSED PROTEIN"/>
    <property type="match status" value="1"/>
</dbReference>
<proteinExistence type="predicted"/>
<sequence length="81" mass="8946">MADIAILVAEEYERRIKNSRKENEGVERVEGQVPVVSFVSVLAGRMKARVVGHQNMEVVKRFGLEPKSQIALAASNGFFSA</sequence>
<name>A0AAV5KL27_9ROSI</name>
<dbReference type="PANTHER" id="PTHR36067:SF1">
    <property type="entry name" value="EXPRESSED PROTEIN"/>
    <property type="match status" value="1"/>
</dbReference>
<gene>
    <name evidence="2" type="ORF">SLEP1_g34769</name>
</gene>
<evidence type="ECO:0000256" key="1">
    <source>
        <dbReference type="SAM" id="Coils"/>
    </source>
</evidence>
<evidence type="ECO:0000313" key="3">
    <source>
        <dbReference type="Proteomes" id="UP001054252"/>
    </source>
</evidence>
<feature type="coiled-coil region" evidence="1">
    <location>
        <begin position="2"/>
        <end position="29"/>
    </location>
</feature>
<dbReference type="AlphaFoldDB" id="A0AAV5KL27"/>
<keyword evidence="3" id="KW-1185">Reference proteome</keyword>
<reference evidence="2 3" key="1">
    <citation type="journal article" date="2021" name="Commun. Biol.">
        <title>The genome of Shorea leprosula (Dipterocarpaceae) highlights the ecological relevance of drought in aseasonal tropical rainforests.</title>
        <authorList>
            <person name="Ng K.K.S."/>
            <person name="Kobayashi M.J."/>
            <person name="Fawcett J.A."/>
            <person name="Hatakeyama M."/>
            <person name="Paape T."/>
            <person name="Ng C.H."/>
            <person name="Ang C.C."/>
            <person name="Tnah L.H."/>
            <person name="Lee C.T."/>
            <person name="Nishiyama T."/>
            <person name="Sese J."/>
            <person name="O'Brien M.J."/>
            <person name="Copetti D."/>
            <person name="Mohd Noor M.I."/>
            <person name="Ong R.C."/>
            <person name="Putra M."/>
            <person name="Sireger I.Z."/>
            <person name="Indrioko S."/>
            <person name="Kosugi Y."/>
            <person name="Izuno A."/>
            <person name="Isagi Y."/>
            <person name="Lee S.L."/>
            <person name="Shimizu K.K."/>
        </authorList>
    </citation>
    <scope>NUCLEOTIDE SEQUENCE [LARGE SCALE GENOMIC DNA]</scope>
    <source>
        <strain evidence="2">214</strain>
    </source>
</reference>
<dbReference type="EMBL" id="BPVZ01000068">
    <property type="protein sequence ID" value="GKV25312.1"/>
    <property type="molecule type" value="Genomic_DNA"/>
</dbReference>
<comment type="caution">
    <text evidence="2">The sequence shown here is derived from an EMBL/GenBank/DDBJ whole genome shotgun (WGS) entry which is preliminary data.</text>
</comment>
<evidence type="ECO:0000313" key="2">
    <source>
        <dbReference type="EMBL" id="GKV25312.1"/>
    </source>
</evidence>
<accession>A0AAV5KL27</accession>
<protein>
    <submittedName>
        <fullName evidence="2">Uncharacterized protein</fullName>
    </submittedName>
</protein>
<dbReference type="Proteomes" id="UP001054252">
    <property type="component" value="Unassembled WGS sequence"/>
</dbReference>
<organism evidence="2 3">
    <name type="scientific">Rubroshorea leprosula</name>
    <dbReference type="NCBI Taxonomy" id="152421"/>
    <lineage>
        <taxon>Eukaryota</taxon>
        <taxon>Viridiplantae</taxon>
        <taxon>Streptophyta</taxon>
        <taxon>Embryophyta</taxon>
        <taxon>Tracheophyta</taxon>
        <taxon>Spermatophyta</taxon>
        <taxon>Magnoliopsida</taxon>
        <taxon>eudicotyledons</taxon>
        <taxon>Gunneridae</taxon>
        <taxon>Pentapetalae</taxon>
        <taxon>rosids</taxon>
        <taxon>malvids</taxon>
        <taxon>Malvales</taxon>
        <taxon>Dipterocarpaceae</taxon>
        <taxon>Rubroshorea</taxon>
    </lineage>
</organism>